<dbReference type="InterPro" id="IPR009922">
    <property type="entry name" value="DUF1457"/>
</dbReference>
<proteinExistence type="predicted"/>
<name>A0A1G7B512_9PROT</name>
<dbReference type="OrthoDB" id="8480244at2"/>
<evidence type="ECO:0000313" key="1">
    <source>
        <dbReference type="EMBL" id="SDE21927.1"/>
    </source>
</evidence>
<keyword evidence="2" id="KW-1185">Reference proteome</keyword>
<dbReference type="EMBL" id="FNAK01000005">
    <property type="protein sequence ID" value="SDE21927.1"/>
    <property type="molecule type" value="Genomic_DNA"/>
</dbReference>
<dbReference type="Pfam" id="PF07310">
    <property type="entry name" value="PAS_5"/>
    <property type="match status" value="1"/>
</dbReference>
<dbReference type="STRING" id="637679.GCA_001550055_03524"/>
<dbReference type="Proteomes" id="UP000183685">
    <property type="component" value="Unassembled WGS sequence"/>
</dbReference>
<accession>A0A1G7B512</accession>
<sequence>MLSPELCQLLAYWNELGGANALPERSQLDLRQLTPILPWMFILEMSPDGSLRYRLAGSSLEEGVGCGMAGKTYADIFHDHEQASVMEELYATSLVQGSGLVRTGAFSLDQTETFELEVLALPFADTRAMAGTVLVGVVRPFDVLNQGFLDRWGRFQHDLTTLMVVPSPRIVTSGQLSDRVNATLELIGVELRALDVPKVLDLYRQGVGKLPGQEIPSFELEALSGSQENSLN</sequence>
<dbReference type="AlphaFoldDB" id="A0A1G7B512"/>
<protein>
    <submittedName>
        <fullName evidence="1">PAS domain-containing protein</fullName>
    </submittedName>
</protein>
<organism evidence="1 2">
    <name type="scientific">Kordiimonas lacus</name>
    <dbReference type="NCBI Taxonomy" id="637679"/>
    <lineage>
        <taxon>Bacteria</taxon>
        <taxon>Pseudomonadati</taxon>
        <taxon>Pseudomonadota</taxon>
        <taxon>Alphaproteobacteria</taxon>
        <taxon>Kordiimonadales</taxon>
        <taxon>Kordiimonadaceae</taxon>
        <taxon>Kordiimonas</taxon>
    </lineage>
</organism>
<reference evidence="1 2" key="1">
    <citation type="submission" date="2016-10" db="EMBL/GenBank/DDBJ databases">
        <authorList>
            <person name="de Groot N.N."/>
        </authorList>
    </citation>
    <scope>NUCLEOTIDE SEQUENCE [LARGE SCALE GENOMIC DNA]</scope>
    <source>
        <strain evidence="1 2">CGMCC 1.9109</strain>
    </source>
</reference>
<evidence type="ECO:0000313" key="2">
    <source>
        <dbReference type="Proteomes" id="UP000183685"/>
    </source>
</evidence>
<gene>
    <name evidence="1" type="ORF">SAMN04488071_2358</name>
</gene>